<comment type="similarity">
    <text evidence="1">Belongs to the DNAAF3 family.</text>
</comment>
<comment type="subcellular location">
    <subcellularLocation>
        <location evidence="4">Dynein axonemal particle</location>
    </subcellularLocation>
</comment>
<dbReference type="InterPro" id="IPR027974">
    <property type="entry name" value="DUF4470"/>
</dbReference>
<evidence type="ECO:0000259" key="5">
    <source>
        <dbReference type="Pfam" id="PF14737"/>
    </source>
</evidence>
<proteinExistence type="inferred from homology"/>
<evidence type="ECO:0000256" key="2">
    <source>
        <dbReference type="ARBA" id="ARBA00022490"/>
    </source>
</evidence>
<dbReference type="InParanoid" id="A0A5N4ACS8"/>
<accession>A0A5N4ACS8</accession>
<name>A0A5N4ACS8_PHOPY</name>
<reference evidence="7 8" key="1">
    <citation type="journal article" date="2018" name="Elife">
        <title>Firefly genomes illuminate parallel origins of bioluminescence in beetles.</title>
        <authorList>
            <person name="Fallon T.R."/>
            <person name="Lower S.E."/>
            <person name="Chang C.H."/>
            <person name="Bessho-Uehara M."/>
            <person name="Martin G.J."/>
            <person name="Bewick A.J."/>
            <person name="Behringer M."/>
            <person name="Debat H.J."/>
            <person name="Wong I."/>
            <person name="Day J.C."/>
            <person name="Suvorov A."/>
            <person name="Silva C.J."/>
            <person name="Stanger-Hall K.F."/>
            <person name="Hall D.W."/>
            <person name="Schmitz R.J."/>
            <person name="Nelson D.R."/>
            <person name="Lewis S.M."/>
            <person name="Shigenobu S."/>
            <person name="Bybee S.M."/>
            <person name="Larracuente A.M."/>
            <person name="Oba Y."/>
            <person name="Weng J.K."/>
        </authorList>
    </citation>
    <scope>NUCLEOTIDE SEQUENCE [LARGE SCALE GENOMIC DNA]</scope>
    <source>
        <strain evidence="7">1611_PpyrPB1</strain>
        <tissue evidence="7">Whole body</tissue>
    </source>
</reference>
<sequence length="446" mass="51632">MFWGLTPALDFQEEIRANGKHVDEINILIVGGQDCRHIIKTLAGRYKHEKVVINFYILEAVLETVAKQLLLLNIALQPKEELGLVQKARYFMELYGNTLVRPAVAKYLKLKASDLVEMITNESYLKDIMPFVDVQLKYKERDYLENVFKFWCSVDDFDICLSWDRRLRKSLGVRYDTRMGVFDWDLHMRLHHVGGIQVCSQEYKHWRATGVAFTWLESEVSKSNRSLVCCVISNGEKYGHYGYLGEMETGPYVAYGIDCEDLAFLKRQHGTNSHRSTDVTERNLRQYFYELENGEEYIHTKVNNLNLGASTFAVSENKVVDCGTAGDIVKTRKPCRCLNIDDVKVKFVTINALSSMKHKENFHNFFNLLYFGSTYLKYLDGAVVELIAAPDSVLIIENQMFVLTHRDKELEEFEKLIEEKVQSVEQKTSVPFNVKKDHYAKFVLKS</sequence>
<gene>
    <name evidence="7" type="ORF">PPYR_11928</name>
</gene>
<evidence type="ECO:0000313" key="7">
    <source>
        <dbReference type="EMBL" id="KAB0795089.1"/>
    </source>
</evidence>
<evidence type="ECO:0008006" key="9">
    <source>
        <dbReference type="Google" id="ProtNLM"/>
    </source>
</evidence>
<dbReference type="OrthoDB" id="538817at2759"/>
<feature type="domain" description="DUF4470" evidence="5">
    <location>
        <begin position="2"/>
        <end position="100"/>
    </location>
</feature>
<feature type="domain" description="Dynein assembly factor 3 C-terminal" evidence="6">
    <location>
        <begin position="135"/>
        <end position="424"/>
    </location>
</feature>
<keyword evidence="2" id="KW-0963">Cytoplasm</keyword>
<dbReference type="InterPro" id="IPR028235">
    <property type="entry name" value="DNAAF3_C"/>
</dbReference>
<keyword evidence="8" id="KW-1185">Reference proteome</keyword>
<dbReference type="EMBL" id="VVIM01000008">
    <property type="protein sequence ID" value="KAB0795089.1"/>
    <property type="molecule type" value="Genomic_DNA"/>
</dbReference>
<dbReference type="GO" id="GO:0120293">
    <property type="term" value="C:dynein axonemal particle"/>
    <property type="evidence" value="ECO:0007669"/>
    <property type="project" value="UniProtKB-SubCell"/>
</dbReference>
<keyword evidence="3" id="KW-0970">Cilium biogenesis/degradation</keyword>
<dbReference type="Pfam" id="PF14740">
    <property type="entry name" value="DUF4471"/>
    <property type="match status" value="1"/>
</dbReference>
<evidence type="ECO:0000313" key="8">
    <source>
        <dbReference type="Proteomes" id="UP000327044"/>
    </source>
</evidence>
<dbReference type="GO" id="GO:0070286">
    <property type="term" value="P:axonemal dynein complex assembly"/>
    <property type="evidence" value="ECO:0007669"/>
    <property type="project" value="InterPro"/>
</dbReference>
<evidence type="ECO:0000256" key="3">
    <source>
        <dbReference type="ARBA" id="ARBA00022794"/>
    </source>
</evidence>
<dbReference type="PANTHER" id="PTHR22118">
    <property type="entry name" value="DYNEIN ASSEMBLY FACTOR 3, AXONEMAL"/>
    <property type="match status" value="1"/>
</dbReference>
<evidence type="ECO:0000259" key="6">
    <source>
        <dbReference type="Pfam" id="PF14740"/>
    </source>
</evidence>
<dbReference type="AlphaFoldDB" id="A0A5N4ACS8"/>
<evidence type="ECO:0000256" key="1">
    <source>
        <dbReference type="ARBA" id="ARBA00010449"/>
    </source>
</evidence>
<organism evidence="7 8">
    <name type="scientific">Photinus pyralis</name>
    <name type="common">Common eastern firefly</name>
    <name type="synonym">Lampyris pyralis</name>
    <dbReference type="NCBI Taxonomy" id="7054"/>
    <lineage>
        <taxon>Eukaryota</taxon>
        <taxon>Metazoa</taxon>
        <taxon>Ecdysozoa</taxon>
        <taxon>Arthropoda</taxon>
        <taxon>Hexapoda</taxon>
        <taxon>Insecta</taxon>
        <taxon>Pterygota</taxon>
        <taxon>Neoptera</taxon>
        <taxon>Endopterygota</taxon>
        <taxon>Coleoptera</taxon>
        <taxon>Polyphaga</taxon>
        <taxon>Elateriformia</taxon>
        <taxon>Elateroidea</taxon>
        <taxon>Lampyridae</taxon>
        <taxon>Lampyrinae</taxon>
        <taxon>Photinus</taxon>
    </lineage>
</organism>
<evidence type="ECO:0000256" key="4">
    <source>
        <dbReference type="ARBA" id="ARBA00024190"/>
    </source>
</evidence>
<comment type="caution">
    <text evidence="7">The sequence shown here is derived from an EMBL/GenBank/DDBJ whole genome shotgun (WGS) entry which is preliminary data.</text>
</comment>
<dbReference type="Pfam" id="PF14737">
    <property type="entry name" value="DUF4470"/>
    <property type="match status" value="1"/>
</dbReference>
<dbReference type="InterPro" id="IPR039304">
    <property type="entry name" value="DNAAF3"/>
</dbReference>
<dbReference type="Proteomes" id="UP000327044">
    <property type="component" value="Unassembled WGS sequence"/>
</dbReference>
<dbReference type="FunCoup" id="A0A5N4ACS8">
    <property type="interactions" value="2"/>
</dbReference>
<dbReference type="GO" id="GO:0044458">
    <property type="term" value="P:motile cilium assembly"/>
    <property type="evidence" value="ECO:0007669"/>
    <property type="project" value="TreeGrafter"/>
</dbReference>
<dbReference type="PANTHER" id="PTHR22118:SF14">
    <property type="entry name" value="DYNEIN AXONEMAL ASSEMBLY FACTOR 3"/>
    <property type="match status" value="1"/>
</dbReference>
<protein>
    <recommendedName>
        <fullName evidence="9">Dynein assembly factor 3, axonemal homolog</fullName>
    </recommendedName>
</protein>